<dbReference type="PANTHER" id="PTHR30582">
    <property type="entry name" value="L,D-TRANSPEPTIDASE"/>
    <property type="match status" value="1"/>
</dbReference>
<dbReference type="GO" id="GO:0005576">
    <property type="term" value="C:extracellular region"/>
    <property type="evidence" value="ECO:0007669"/>
    <property type="project" value="TreeGrafter"/>
</dbReference>
<comment type="pathway">
    <text evidence="1 9">Cell wall biogenesis; peptidoglycan biosynthesis.</text>
</comment>
<dbReference type="UniPathway" id="UPA00219"/>
<evidence type="ECO:0000313" key="11">
    <source>
        <dbReference type="EMBL" id="BBB90312.1"/>
    </source>
</evidence>
<dbReference type="InterPro" id="IPR038063">
    <property type="entry name" value="Transpep_catalytic_dom"/>
</dbReference>
<dbReference type="RefSeq" id="WP_232035667.1">
    <property type="nucleotide sequence ID" value="NZ_AP018449.1"/>
</dbReference>
<feature type="active site" description="Proton donor/acceptor" evidence="9">
    <location>
        <position position="124"/>
    </location>
</feature>
<evidence type="ECO:0000256" key="7">
    <source>
        <dbReference type="ARBA" id="ARBA00022984"/>
    </source>
</evidence>
<dbReference type="GO" id="GO:0071555">
    <property type="term" value="P:cell wall organization"/>
    <property type="evidence" value="ECO:0007669"/>
    <property type="project" value="UniProtKB-UniRule"/>
</dbReference>
<gene>
    <name evidence="11" type="primary">ykuD_2</name>
    <name evidence="11" type="ORF">MAMMFC1_00960</name>
</gene>
<evidence type="ECO:0000256" key="9">
    <source>
        <dbReference type="PROSITE-ProRule" id="PRU01373"/>
    </source>
</evidence>
<evidence type="ECO:0000256" key="5">
    <source>
        <dbReference type="ARBA" id="ARBA00022801"/>
    </source>
</evidence>
<comment type="similarity">
    <text evidence="2">Belongs to the YkuD family.</text>
</comment>
<dbReference type="KEGG" id="mana:MAMMFC1_00960"/>
<evidence type="ECO:0000313" key="12">
    <source>
        <dbReference type="Proteomes" id="UP000276437"/>
    </source>
</evidence>
<evidence type="ECO:0000256" key="8">
    <source>
        <dbReference type="ARBA" id="ARBA00023316"/>
    </source>
</evidence>
<proteinExistence type="inferred from homology"/>
<keyword evidence="8 9" id="KW-0961">Cell wall biogenesis/degradation</keyword>
<keyword evidence="6 9" id="KW-0133">Cell shape</keyword>
<name>A0A348AGW4_9FIRM</name>
<dbReference type="Proteomes" id="UP000276437">
    <property type="component" value="Chromosome"/>
</dbReference>
<dbReference type="CDD" id="cd16913">
    <property type="entry name" value="YkuD_like"/>
    <property type="match status" value="1"/>
</dbReference>
<protein>
    <submittedName>
        <fullName evidence="11">Putative L,D-transpeptidase YkuD</fullName>
        <ecNumber evidence="11">2.-.-.-</ecNumber>
    </submittedName>
</protein>
<dbReference type="EMBL" id="AP018449">
    <property type="protein sequence ID" value="BBB90312.1"/>
    <property type="molecule type" value="Genomic_DNA"/>
</dbReference>
<dbReference type="PROSITE" id="PS52029">
    <property type="entry name" value="LD_TPASE"/>
    <property type="match status" value="1"/>
</dbReference>
<accession>A0A348AGW4</accession>
<keyword evidence="12" id="KW-1185">Reference proteome</keyword>
<sequence length="165" mass="18386">MLVRIIYPSEPLRLLKSRLTDGEENHSLIVYCRQQAAKEMEVSAIPRPQAVNLPHRANILIVKSQRQLTLFDGNTPMHQYPVAIGKPSTPTPAGNYAIATKVLNPGGVLGSRWMGLNYDTYGIHGTSAPWLIGKMVSNGCIRMHNPHAEELFFLIRVGTPVYIRD</sequence>
<keyword evidence="5" id="KW-0378">Hydrolase</keyword>
<dbReference type="PANTHER" id="PTHR30582:SF24">
    <property type="entry name" value="L,D-TRANSPEPTIDASE ERFK_SRFK-RELATED"/>
    <property type="match status" value="1"/>
</dbReference>
<evidence type="ECO:0000256" key="4">
    <source>
        <dbReference type="ARBA" id="ARBA00022679"/>
    </source>
</evidence>
<dbReference type="GO" id="GO:0016757">
    <property type="term" value="F:glycosyltransferase activity"/>
    <property type="evidence" value="ECO:0007669"/>
    <property type="project" value="UniProtKB-KW"/>
</dbReference>
<evidence type="ECO:0000256" key="3">
    <source>
        <dbReference type="ARBA" id="ARBA00022676"/>
    </source>
</evidence>
<keyword evidence="4 11" id="KW-0808">Transferase</keyword>
<dbReference type="Pfam" id="PF03734">
    <property type="entry name" value="YkuD"/>
    <property type="match status" value="1"/>
</dbReference>
<feature type="active site" description="Nucleophile" evidence="9">
    <location>
        <position position="140"/>
    </location>
</feature>
<evidence type="ECO:0000259" key="10">
    <source>
        <dbReference type="PROSITE" id="PS52029"/>
    </source>
</evidence>
<evidence type="ECO:0000256" key="6">
    <source>
        <dbReference type="ARBA" id="ARBA00022960"/>
    </source>
</evidence>
<dbReference type="GO" id="GO:0008360">
    <property type="term" value="P:regulation of cell shape"/>
    <property type="evidence" value="ECO:0007669"/>
    <property type="project" value="UniProtKB-UniRule"/>
</dbReference>
<feature type="domain" description="L,D-TPase catalytic" evidence="10">
    <location>
        <begin position="57"/>
        <end position="164"/>
    </location>
</feature>
<dbReference type="GO" id="GO:0071972">
    <property type="term" value="F:peptidoglycan L,D-transpeptidase activity"/>
    <property type="evidence" value="ECO:0007669"/>
    <property type="project" value="TreeGrafter"/>
</dbReference>
<evidence type="ECO:0000256" key="2">
    <source>
        <dbReference type="ARBA" id="ARBA00005992"/>
    </source>
</evidence>
<dbReference type="InterPro" id="IPR005490">
    <property type="entry name" value="LD_TPept_cat_dom"/>
</dbReference>
<dbReference type="GO" id="GO:0018104">
    <property type="term" value="P:peptidoglycan-protein cross-linking"/>
    <property type="evidence" value="ECO:0007669"/>
    <property type="project" value="TreeGrafter"/>
</dbReference>
<dbReference type="AlphaFoldDB" id="A0A348AGW4"/>
<keyword evidence="7 9" id="KW-0573">Peptidoglycan synthesis</keyword>
<dbReference type="Gene3D" id="2.40.440.10">
    <property type="entry name" value="L,D-transpeptidase catalytic domain-like"/>
    <property type="match status" value="1"/>
</dbReference>
<reference evidence="11 12" key="1">
    <citation type="journal article" date="2018" name="Int. J. Syst. Evol. Microbiol.">
        <title>Methylomusa anaerophila gen. nov., sp. nov., an anaerobic methanol-utilizing bacterium isolated from a microbial fuel cell.</title>
        <authorList>
            <person name="Amano N."/>
            <person name="Yamamuro A."/>
            <person name="Miyahara M."/>
            <person name="Kouzuma A."/>
            <person name="Abe T."/>
            <person name="Watanabe K."/>
        </authorList>
    </citation>
    <scope>NUCLEOTIDE SEQUENCE [LARGE SCALE GENOMIC DNA]</scope>
    <source>
        <strain evidence="11 12">MMFC1</strain>
    </source>
</reference>
<dbReference type="SUPFAM" id="SSF141523">
    <property type="entry name" value="L,D-transpeptidase catalytic domain-like"/>
    <property type="match status" value="1"/>
</dbReference>
<keyword evidence="3" id="KW-0328">Glycosyltransferase</keyword>
<dbReference type="EC" id="2.-.-.-" evidence="11"/>
<evidence type="ECO:0000256" key="1">
    <source>
        <dbReference type="ARBA" id="ARBA00004752"/>
    </source>
</evidence>
<organism evidence="11 12">
    <name type="scientific">Methylomusa anaerophila</name>
    <dbReference type="NCBI Taxonomy" id="1930071"/>
    <lineage>
        <taxon>Bacteria</taxon>
        <taxon>Bacillati</taxon>
        <taxon>Bacillota</taxon>
        <taxon>Negativicutes</taxon>
        <taxon>Selenomonadales</taxon>
        <taxon>Sporomusaceae</taxon>
        <taxon>Methylomusa</taxon>
    </lineage>
</organism>
<dbReference type="InterPro" id="IPR050979">
    <property type="entry name" value="LD-transpeptidase"/>
</dbReference>